<dbReference type="EMBL" id="JAACJJ010000044">
    <property type="protein sequence ID" value="KAF5314345.1"/>
    <property type="molecule type" value="Genomic_DNA"/>
</dbReference>
<feature type="domain" description="Amidohydrolase-related" evidence="1">
    <location>
        <begin position="243"/>
        <end position="388"/>
    </location>
</feature>
<reference evidence="2 3" key="1">
    <citation type="journal article" date="2020" name="ISME J.">
        <title>Uncovering the hidden diversity of litter-decomposition mechanisms in mushroom-forming fungi.</title>
        <authorList>
            <person name="Floudas D."/>
            <person name="Bentzer J."/>
            <person name="Ahren D."/>
            <person name="Johansson T."/>
            <person name="Persson P."/>
            <person name="Tunlid A."/>
        </authorList>
    </citation>
    <scope>NUCLEOTIDE SEQUENCE [LARGE SCALE GENOMIC DNA]</scope>
    <source>
        <strain evidence="2 3">CBS 101986</strain>
    </source>
</reference>
<dbReference type="Gene3D" id="3.20.20.140">
    <property type="entry name" value="Metal-dependent hydrolases"/>
    <property type="match status" value="1"/>
</dbReference>
<evidence type="ECO:0000313" key="2">
    <source>
        <dbReference type="EMBL" id="KAF5314345.1"/>
    </source>
</evidence>
<gene>
    <name evidence="2" type="ORF">D9619_011902</name>
</gene>
<dbReference type="PANTHER" id="PTHR43383:SF2">
    <property type="entry name" value="AMIDOHYDROLASE 2 FAMILY PROTEIN"/>
    <property type="match status" value="1"/>
</dbReference>
<dbReference type="GO" id="GO:0016787">
    <property type="term" value="F:hydrolase activity"/>
    <property type="evidence" value="ECO:0007669"/>
    <property type="project" value="InterPro"/>
</dbReference>
<evidence type="ECO:0000259" key="1">
    <source>
        <dbReference type="Pfam" id="PF04909"/>
    </source>
</evidence>
<evidence type="ECO:0000313" key="3">
    <source>
        <dbReference type="Proteomes" id="UP000567179"/>
    </source>
</evidence>
<dbReference type="OrthoDB" id="3364440at2759"/>
<organism evidence="2 3">
    <name type="scientific">Psilocybe cf. subviscida</name>
    <dbReference type="NCBI Taxonomy" id="2480587"/>
    <lineage>
        <taxon>Eukaryota</taxon>
        <taxon>Fungi</taxon>
        <taxon>Dikarya</taxon>
        <taxon>Basidiomycota</taxon>
        <taxon>Agaricomycotina</taxon>
        <taxon>Agaricomycetes</taxon>
        <taxon>Agaricomycetidae</taxon>
        <taxon>Agaricales</taxon>
        <taxon>Agaricineae</taxon>
        <taxon>Strophariaceae</taxon>
        <taxon>Psilocybe</taxon>
    </lineage>
</organism>
<keyword evidence="3" id="KW-1185">Reference proteome</keyword>
<proteinExistence type="predicted"/>
<dbReference type="InterPro" id="IPR032466">
    <property type="entry name" value="Metal_Hydrolase"/>
</dbReference>
<accession>A0A8H5B093</accession>
<dbReference type="Pfam" id="PF04909">
    <property type="entry name" value="Amidohydro_2"/>
    <property type="match status" value="1"/>
</dbReference>
<dbReference type="InterPro" id="IPR006680">
    <property type="entry name" value="Amidohydro-rel"/>
</dbReference>
<dbReference type="Proteomes" id="UP000567179">
    <property type="component" value="Unassembled WGS sequence"/>
</dbReference>
<sequence>MTASTSSSSLDELANRYPKLHHAAFTQPAIDNHAHPLLRESARAALPFEGLISEAADAALVHDAPHTLACRRATLQLAAFLDIPAGEGATWDAVKARRAAMPYDALCARAFTQAGIHCLLIDDGLGGVQELAEDYAWHDRWTPGKTKRIVRVEIEAETILKSMFTTPSSGDPISSFESRLGESLTRSAAHPDVVGFKSIVCYRTGLDVSLEHRYAEQLEAIVRLHDSYKITRKLRLAEKSLNDLVVRVALEVAAQAGIPVQFHTGLGDSDISLAHSSPAHMQPLIKKHSTATFVLLHSSYPYTRDAGYLTAVYPNVFLDFGEVFPFVSADGQRSIIRQVLELSPTNKIMWSSDGHWWPESFYLGAYQARQALFEVLAEYVDRRELTENAAVGIIEGALFGNAKWLYKLDS</sequence>
<dbReference type="SUPFAM" id="SSF51556">
    <property type="entry name" value="Metallo-dependent hydrolases"/>
    <property type="match status" value="1"/>
</dbReference>
<dbReference type="AlphaFoldDB" id="A0A8H5B093"/>
<protein>
    <recommendedName>
        <fullName evidence="1">Amidohydrolase-related domain-containing protein</fullName>
    </recommendedName>
</protein>
<comment type="caution">
    <text evidence="2">The sequence shown here is derived from an EMBL/GenBank/DDBJ whole genome shotgun (WGS) entry which is preliminary data.</text>
</comment>
<name>A0A8H5B093_9AGAR</name>
<dbReference type="PANTHER" id="PTHR43383">
    <property type="entry name" value="NODULIN 6"/>
    <property type="match status" value="1"/>
</dbReference>